<evidence type="ECO:0000256" key="3">
    <source>
        <dbReference type="ARBA" id="ARBA00022448"/>
    </source>
</evidence>
<dbReference type="STRING" id="5722.A2E784"/>
<sequence length="1002" mass="113309">MEALGEEGTPIEISNFDELADMFSSQGDQGDLARKILYEISQRSDAWLLMHPIISESSNENSRALALNLFSQGIKKSWNILSNEQKDYYRKYYYDFAISCSEAGVNQFIQSNANAVLIEIVKNEWPFNWPNFTHTIINDSKRGEAVCINNLRIFASLSDEIHAARDEKLTSDRLAELDQQLEKDFGLIFQHIESVLERADSVPLRAEGLMALSHYLGWIDLRLIISSRLCSQLVTELLPIEEYRIHVINCFTAIANHHDAKADNAMTQIFEMLIANLSLYLQTPEDIEYLEAPLGTAIVDALSSFLLLDSCAILQTNPTQYNQSALNWMATFVAFTGEETFSTCIEMWYAISMQAVIDKHKMSQAIPPEIIIPLRTILVGRMARPTKFIIAISSEGELCLADNRSDTADAEFYNKISGTLFNLCRISNGVEVLDDILEKISGTFTLENLPGYYSAGAIAGALRKDIDTKFVHSVLSVVNESLDFSFPTLESVMAAACFMYISSSYGHILRNDWSLLGDILTRFIEIIQYPCPQLQTFAINCLETISLSCYQQINATHPPEKQSLTQQWLSNITHFIQILPFDAIPTLFGMFANLVKRYPQGPAKTELISLLFGPPIDALNSSIEQLTHGIDDSIEFTMGIIVPLDALGKVVSISDENFYEFTSQIIGQCCSIMEFYTMNIAKTGENFQLQRVKTSLMKLFETFFEAFPTTETALELVGKLLEDFQSLDTSLKCYGTLDAISKLIIKTPPENQGFLGDVINVLVFSISEELFVNMVDFPELRNSFFNLVATIITNSIDITNCDRDIFESLMKFILYGVGHPQHQICEKCLNCISSVVARVDNVDNIDFKHEFYSAFFLSIVGTILEVLTDLSHKFIFQHIVQVFFHLMQIVWKGSVIIDSEIDPRVFVSDCMSQKLMQLFPTLDQDSTLNLSQSLVNEVESLEKFKQLLADFLINLRKASPKEFMMYKRVEPQENEQDTILVDETGEPQMFIDDATHTEISEF</sequence>
<dbReference type="SMART" id="SM01102">
    <property type="entry name" value="CRM1_C"/>
    <property type="match status" value="1"/>
</dbReference>
<name>A2E784_TRIV3</name>
<dbReference type="eggNOG" id="KOG2020">
    <property type="taxonomic scope" value="Eukaryota"/>
</dbReference>
<dbReference type="GO" id="GO:0005634">
    <property type="term" value="C:nucleus"/>
    <property type="evidence" value="ECO:0000318"/>
    <property type="project" value="GO_Central"/>
</dbReference>
<dbReference type="PANTHER" id="PTHR11223">
    <property type="entry name" value="EXPORTIN 1/5"/>
    <property type="match status" value="1"/>
</dbReference>
<dbReference type="SUPFAM" id="SSF48371">
    <property type="entry name" value="ARM repeat"/>
    <property type="match status" value="2"/>
</dbReference>
<evidence type="ECO:0000256" key="1">
    <source>
        <dbReference type="ARBA" id="ARBA00004123"/>
    </source>
</evidence>
<comment type="similarity">
    <text evidence="2">Belongs to the exportin family.</text>
</comment>
<dbReference type="Pfam" id="PF08389">
    <property type="entry name" value="Xpo1"/>
    <property type="match status" value="1"/>
</dbReference>
<dbReference type="SMR" id="A2E784"/>
<dbReference type="PANTHER" id="PTHR11223:SF2">
    <property type="entry name" value="EXPORTIN-1"/>
    <property type="match status" value="1"/>
</dbReference>
<dbReference type="InterPro" id="IPR001494">
    <property type="entry name" value="Importin-beta_N"/>
</dbReference>
<accession>A2E784</accession>
<dbReference type="InterPro" id="IPR011989">
    <property type="entry name" value="ARM-like"/>
</dbReference>
<feature type="domain" description="Importin N-terminal" evidence="6">
    <location>
        <begin position="33"/>
        <end position="99"/>
    </location>
</feature>
<evidence type="ECO:0000256" key="2">
    <source>
        <dbReference type="ARBA" id="ARBA00009466"/>
    </source>
</evidence>
<keyword evidence="4" id="KW-0653">Protein transport</keyword>
<organism evidence="7 8">
    <name type="scientific">Trichomonas vaginalis (strain ATCC PRA-98 / G3)</name>
    <dbReference type="NCBI Taxonomy" id="412133"/>
    <lineage>
        <taxon>Eukaryota</taxon>
        <taxon>Metamonada</taxon>
        <taxon>Parabasalia</taxon>
        <taxon>Trichomonadida</taxon>
        <taxon>Trichomonadidae</taxon>
        <taxon>Trichomonas</taxon>
    </lineage>
</organism>
<dbReference type="GO" id="GO:0031267">
    <property type="term" value="F:small GTPase binding"/>
    <property type="evidence" value="ECO:0007669"/>
    <property type="project" value="InterPro"/>
</dbReference>
<dbReference type="GO" id="GO:0000056">
    <property type="term" value="P:ribosomal small subunit export from nucleus"/>
    <property type="evidence" value="ECO:0000318"/>
    <property type="project" value="GO_Central"/>
</dbReference>
<reference evidence="7" key="1">
    <citation type="submission" date="2006-10" db="EMBL/GenBank/DDBJ databases">
        <authorList>
            <person name="Amadeo P."/>
            <person name="Zhao Q."/>
            <person name="Wortman J."/>
            <person name="Fraser-Liggett C."/>
            <person name="Carlton J."/>
        </authorList>
    </citation>
    <scope>NUCLEOTIDE SEQUENCE</scope>
    <source>
        <strain evidence="7">G3</strain>
    </source>
</reference>
<evidence type="ECO:0000256" key="5">
    <source>
        <dbReference type="ARBA" id="ARBA00023242"/>
    </source>
</evidence>
<proteinExistence type="inferred from homology"/>
<dbReference type="GO" id="GO:0005737">
    <property type="term" value="C:cytoplasm"/>
    <property type="evidence" value="ECO:0000318"/>
    <property type="project" value="GO_Central"/>
</dbReference>
<dbReference type="Pfam" id="PF08767">
    <property type="entry name" value="CRM1_C"/>
    <property type="match status" value="1"/>
</dbReference>
<comment type="subcellular location">
    <subcellularLocation>
        <location evidence="1">Nucleus</location>
    </subcellularLocation>
</comment>
<evidence type="ECO:0000256" key="4">
    <source>
        <dbReference type="ARBA" id="ARBA00022927"/>
    </source>
</evidence>
<dbReference type="InterPro" id="IPR016024">
    <property type="entry name" value="ARM-type_fold"/>
</dbReference>
<dbReference type="Gene3D" id="1.25.10.10">
    <property type="entry name" value="Leucine-rich Repeat Variant"/>
    <property type="match status" value="1"/>
</dbReference>
<dbReference type="GO" id="GO:0005049">
    <property type="term" value="F:nuclear export signal receptor activity"/>
    <property type="evidence" value="ECO:0000318"/>
    <property type="project" value="GO_Central"/>
</dbReference>
<dbReference type="FunFam" id="1.25.10.10:FF:001014">
    <property type="entry name" value="Uncharacterized protein"/>
    <property type="match status" value="1"/>
</dbReference>
<dbReference type="RefSeq" id="XP_001323704.1">
    <property type="nucleotide sequence ID" value="XM_001323669.1"/>
</dbReference>
<evidence type="ECO:0000259" key="6">
    <source>
        <dbReference type="PROSITE" id="PS50166"/>
    </source>
</evidence>
<dbReference type="InterPro" id="IPR013598">
    <property type="entry name" value="Exportin-1/Importin-b-like"/>
</dbReference>
<reference evidence="7" key="2">
    <citation type="journal article" date="2007" name="Science">
        <title>Draft genome sequence of the sexually transmitted pathogen Trichomonas vaginalis.</title>
        <authorList>
            <person name="Carlton J.M."/>
            <person name="Hirt R.P."/>
            <person name="Silva J.C."/>
            <person name="Delcher A.L."/>
            <person name="Schatz M."/>
            <person name="Zhao Q."/>
            <person name="Wortman J.R."/>
            <person name="Bidwell S.L."/>
            <person name="Alsmark U.C.M."/>
            <person name="Besteiro S."/>
            <person name="Sicheritz-Ponten T."/>
            <person name="Noel C.J."/>
            <person name="Dacks J.B."/>
            <person name="Foster P.G."/>
            <person name="Simillion C."/>
            <person name="Van de Peer Y."/>
            <person name="Miranda-Saavedra D."/>
            <person name="Barton G.J."/>
            <person name="Westrop G.D."/>
            <person name="Mueller S."/>
            <person name="Dessi D."/>
            <person name="Fiori P.L."/>
            <person name="Ren Q."/>
            <person name="Paulsen I."/>
            <person name="Zhang H."/>
            <person name="Bastida-Corcuera F.D."/>
            <person name="Simoes-Barbosa A."/>
            <person name="Brown M.T."/>
            <person name="Hayes R.D."/>
            <person name="Mukherjee M."/>
            <person name="Okumura C.Y."/>
            <person name="Schneider R."/>
            <person name="Smith A.J."/>
            <person name="Vanacova S."/>
            <person name="Villalvazo M."/>
            <person name="Haas B.J."/>
            <person name="Pertea M."/>
            <person name="Feldblyum T.V."/>
            <person name="Utterback T.R."/>
            <person name="Shu C.L."/>
            <person name="Osoegawa K."/>
            <person name="de Jong P.J."/>
            <person name="Hrdy I."/>
            <person name="Horvathova L."/>
            <person name="Zubacova Z."/>
            <person name="Dolezal P."/>
            <person name="Malik S.B."/>
            <person name="Logsdon J.M. Jr."/>
            <person name="Henze K."/>
            <person name="Gupta A."/>
            <person name="Wang C.C."/>
            <person name="Dunne R.L."/>
            <person name="Upcroft J.A."/>
            <person name="Upcroft P."/>
            <person name="White O."/>
            <person name="Salzberg S.L."/>
            <person name="Tang P."/>
            <person name="Chiu C.-H."/>
            <person name="Lee Y.-S."/>
            <person name="Embley T.M."/>
            <person name="Coombs G.H."/>
            <person name="Mottram J.C."/>
            <person name="Tachezy J."/>
            <person name="Fraser-Liggett C.M."/>
            <person name="Johnson P.J."/>
        </authorList>
    </citation>
    <scope>NUCLEOTIDE SEQUENCE [LARGE SCALE GENOMIC DNA]</scope>
    <source>
        <strain evidence="7">G3</strain>
    </source>
</reference>
<keyword evidence="8" id="KW-1185">Reference proteome</keyword>
<evidence type="ECO:0000313" key="8">
    <source>
        <dbReference type="Proteomes" id="UP000001542"/>
    </source>
</evidence>
<dbReference type="Pfam" id="PF03810">
    <property type="entry name" value="IBN_N"/>
    <property type="match status" value="1"/>
</dbReference>
<dbReference type="OrthoDB" id="27218at2759"/>
<dbReference type="VEuPathDB" id="TrichDB:TVAGG3_0283800"/>
<dbReference type="InterPro" id="IPR045065">
    <property type="entry name" value="XPO1/5"/>
</dbReference>
<keyword evidence="5" id="KW-0539">Nucleus</keyword>
<evidence type="ECO:0000313" key="7">
    <source>
        <dbReference type="EMBL" id="EAY11481.1"/>
    </source>
</evidence>
<keyword evidence="3" id="KW-0813">Transport</keyword>
<dbReference type="EMBL" id="DS113318">
    <property type="protein sequence ID" value="EAY11481.1"/>
    <property type="molecule type" value="Genomic_DNA"/>
</dbReference>
<gene>
    <name evidence="7" type="ORF">TVAG_248480</name>
</gene>
<dbReference type="GO" id="GO:0006611">
    <property type="term" value="P:protein export from nucleus"/>
    <property type="evidence" value="ECO:0007669"/>
    <property type="project" value="InterPro"/>
</dbReference>
<dbReference type="VEuPathDB" id="TrichDB:TVAG_248480"/>
<dbReference type="InterPro" id="IPR014877">
    <property type="entry name" value="XPO1_C_dom"/>
</dbReference>
<dbReference type="GO" id="GO:0000055">
    <property type="term" value="P:ribosomal large subunit export from nucleus"/>
    <property type="evidence" value="ECO:0000318"/>
    <property type="project" value="GO_Central"/>
</dbReference>
<protein>
    <recommendedName>
        <fullName evidence="6">Importin N-terminal domain-containing protein</fullName>
    </recommendedName>
</protein>
<dbReference type="InParanoid" id="A2E784"/>
<dbReference type="AlphaFoldDB" id="A2E784"/>
<dbReference type="Proteomes" id="UP000001542">
    <property type="component" value="Unassembled WGS sequence"/>
</dbReference>
<dbReference type="KEGG" id="tva:4769435"/>
<dbReference type="PROSITE" id="PS50166">
    <property type="entry name" value="IMPORTIN_B_NT"/>
    <property type="match status" value="1"/>
</dbReference>